<feature type="non-terminal residue" evidence="6">
    <location>
        <position position="1"/>
    </location>
</feature>
<dbReference type="Pfam" id="PF25092">
    <property type="entry name" value="SH3_KIN17_C"/>
    <property type="match status" value="1"/>
</dbReference>
<dbReference type="GO" id="GO:0006974">
    <property type="term" value="P:DNA damage response"/>
    <property type="evidence" value="ECO:0007669"/>
    <property type="project" value="TreeGrafter"/>
</dbReference>
<proteinExistence type="inferred from homology"/>
<dbReference type="InterPro" id="IPR041995">
    <property type="entry name" value="KOW_KIN17"/>
</dbReference>
<feature type="region of interest" description="Disordered" evidence="3">
    <location>
        <begin position="56"/>
        <end position="98"/>
    </location>
</feature>
<evidence type="ECO:0008006" key="8">
    <source>
        <dbReference type="Google" id="ProtNLM"/>
    </source>
</evidence>
<feature type="domain" description="Kin17 KOW" evidence="5">
    <location>
        <begin position="177"/>
        <end position="232"/>
    </location>
</feature>
<dbReference type="InterPro" id="IPR041330">
    <property type="entry name" value="KN17_SH3"/>
</dbReference>
<reference evidence="6" key="1">
    <citation type="journal article" date="2019" name="bioRxiv">
        <title>The Genome of the Zebra Mussel, Dreissena polymorpha: A Resource for Invasive Species Research.</title>
        <authorList>
            <person name="McCartney M.A."/>
            <person name="Auch B."/>
            <person name="Kono T."/>
            <person name="Mallez S."/>
            <person name="Zhang Y."/>
            <person name="Obille A."/>
            <person name="Becker A."/>
            <person name="Abrahante J.E."/>
            <person name="Garbe J."/>
            <person name="Badalamenti J.P."/>
            <person name="Herman A."/>
            <person name="Mangelson H."/>
            <person name="Liachko I."/>
            <person name="Sullivan S."/>
            <person name="Sone E.D."/>
            <person name="Koren S."/>
            <person name="Silverstein K.A.T."/>
            <person name="Beckman K.B."/>
            <person name="Gohl D.M."/>
        </authorList>
    </citation>
    <scope>NUCLEOTIDE SEQUENCE</scope>
    <source>
        <strain evidence="6">Duluth1</strain>
        <tissue evidence="6">Whole animal</tissue>
    </source>
</reference>
<comment type="similarity">
    <text evidence="1">Belongs to the KIN17 family.</text>
</comment>
<dbReference type="InterPro" id="IPR037321">
    <property type="entry name" value="KIN17-like"/>
</dbReference>
<keyword evidence="2" id="KW-0175">Coiled coil</keyword>
<evidence type="ECO:0000256" key="2">
    <source>
        <dbReference type="SAM" id="Coils"/>
    </source>
</evidence>
<keyword evidence="7" id="KW-1185">Reference proteome</keyword>
<organism evidence="6 7">
    <name type="scientific">Dreissena polymorpha</name>
    <name type="common">Zebra mussel</name>
    <name type="synonym">Mytilus polymorpha</name>
    <dbReference type="NCBI Taxonomy" id="45954"/>
    <lineage>
        <taxon>Eukaryota</taxon>
        <taxon>Metazoa</taxon>
        <taxon>Spiralia</taxon>
        <taxon>Lophotrochozoa</taxon>
        <taxon>Mollusca</taxon>
        <taxon>Bivalvia</taxon>
        <taxon>Autobranchia</taxon>
        <taxon>Heteroconchia</taxon>
        <taxon>Euheterodonta</taxon>
        <taxon>Imparidentia</taxon>
        <taxon>Neoheterodontei</taxon>
        <taxon>Myida</taxon>
        <taxon>Dreissenoidea</taxon>
        <taxon>Dreissenidae</taxon>
        <taxon>Dreissena</taxon>
    </lineage>
</organism>
<evidence type="ECO:0000259" key="5">
    <source>
        <dbReference type="Pfam" id="PF25092"/>
    </source>
</evidence>
<accession>A0A9D4GL71</accession>
<feature type="domain" description="KN17 SH3-like" evidence="4">
    <location>
        <begin position="116"/>
        <end position="168"/>
    </location>
</feature>
<comment type="caution">
    <text evidence="6">The sequence shown here is derived from an EMBL/GenBank/DDBJ whole genome shotgun (WGS) entry which is preliminary data.</text>
</comment>
<sequence>KAKERMDMDDNERAARMIQEQVERGMKAERNAHEAEYTELKRDNEEEKVTICLGTSKKTELPKPVPVENVFKGPSGKEDNSQGQKDSKKLSTGDKRKSALDEIMEHEEKMKEKKNRKDYWLHEGIVVKVISKKLGDKYYKKKGYVKSVQDVYGAIIKMIDSGDKIKVDQSHVETVLPATGKLVLIVNGAYRGDTAMLEEINEKKFNCSVKLSSGPLNGRLVENLAYEDVSKLYQAS</sequence>
<dbReference type="EMBL" id="JAIWYP010000005">
    <property type="protein sequence ID" value="KAH3819070.1"/>
    <property type="molecule type" value="Genomic_DNA"/>
</dbReference>
<dbReference type="InterPro" id="IPR014722">
    <property type="entry name" value="Rib_uL2_dom2"/>
</dbReference>
<dbReference type="AlphaFoldDB" id="A0A9D4GL71"/>
<gene>
    <name evidence="6" type="ORF">DPMN_120800</name>
</gene>
<dbReference type="GO" id="GO:0005634">
    <property type="term" value="C:nucleus"/>
    <property type="evidence" value="ECO:0007669"/>
    <property type="project" value="TreeGrafter"/>
</dbReference>
<dbReference type="Pfam" id="PF18131">
    <property type="entry name" value="KN17_SH3"/>
    <property type="match status" value="1"/>
</dbReference>
<evidence type="ECO:0000259" key="4">
    <source>
        <dbReference type="Pfam" id="PF18131"/>
    </source>
</evidence>
<reference evidence="6" key="2">
    <citation type="submission" date="2020-11" db="EMBL/GenBank/DDBJ databases">
        <authorList>
            <person name="McCartney M.A."/>
            <person name="Auch B."/>
            <person name="Kono T."/>
            <person name="Mallez S."/>
            <person name="Becker A."/>
            <person name="Gohl D.M."/>
            <person name="Silverstein K.A.T."/>
            <person name="Koren S."/>
            <person name="Bechman K.B."/>
            <person name="Herman A."/>
            <person name="Abrahante J.E."/>
            <person name="Garbe J."/>
        </authorList>
    </citation>
    <scope>NUCLEOTIDE SEQUENCE</scope>
    <source>
        <strain evidence="6">Duluth1</strain>
        <tissue evidence="6">Whole animal</tissue>
    </source>
</reference>
<dbReference type="Proteomes" id="UP000828390">
    <property type="component" value="Unassembled WGS sequence"/>
</dbReference>
<dbReference type="PANTHER" id="PTHR12805">
    <property type="entry name" value="KIN17 KIN, ANTIGENIC DETERMINANT OF RECA PROTEIN HOMOLOG"/>
    <property type="match status" value="1"/>
</dbReference>
<dbReference type="GO" id="GO:0003690">
    <property type="term" value="F:double-stranded DNA binding"/>
    <property type="evidence" value="ECO:0007669"/>
    <property type="project" value="TreeGrafter"/>
</dbReference>
<dbReference type="GO" id="GO:0006260">
    <property type="term" value="P:DNA replication"/>
    <property type="evidence" value="ECO:0007669"/>
    <property type="project" value="TreeGrafter"/>
</dbReference>
<name>A0A9D4GL71_DREPO</name>
<evidence type="ECO:0000313" key="6">
    <source>
        <dbReference type="EMBL" id="KAH3819070.1"/>
    </source>
</evidence>
<dbReference type="FunFam" id="2.30.30.30:FF:000021">
    <property type="entry name" value="DNA/RNA-binding protein KIN17, putative"/>
    <property type="match status" value="1"/>
</dbReference>
<feature type="coiled-coil region" evidence="2">
    <location>
        <begin position="23"/>
        <end position="50"/>
    </location>
</feature>
<protein>
    <recommendedName>
        <fullName evidence="8">KN17 SH3-like C-terminal domain-containing protein</fullName>
    </recommendedName>
</protein>
<evidence type="ECO:0000313" key="7">
    <source>
        <dbReference type="Proteomes" id="UP000828390"/>
    </source>
</evidence>
<evidence type="ECO:0000256" key="1">
    <source>
        <dbReference type="ARBA" id="ARBA00008517"/>
    </source>
</evidence>
<evidence type="ECO:0000256" key="3">
    <source>
        <dbReference type="SAM" id="MobiDB-lite"/>
    </source>
</evidence>
<dbReference type="PANTHER" id="PTHR12805:SF0">
    <property type="entry name" value="DNA_RNA-BINDING PROTEIN KIN17"/>
    <property type="match status" value="1"/>
</dbReference>
<dbReference type="Gene3D" id="2.30.30.140">
    <property type="match status" value="1"/>
</dbReference>
<dbReference type="CDD" id="cd13155">
    <property type="entry name" value="KOW_KIN17"/>
    <property type="match status" value="1"/>
</dbReference>
<feature type="compositionally biased region" description="Basic and acidic residues" evidence="3">
    <location>
        <begin position="75"/>
        <end position="98"/>
    </location>
</feature>
<dbReference type="Gene3D" id="2.30.30.30">
    <property type="match status" value="1"/>
</dbReference>